<evidence type="ECO:0008006" key="4">
    <source>
        <dbReference type="Google" id="ProtNLM"/>
    </source>
</evidence>
<dbReference type="GO" id="GO:0019991">
    <property type="term" value="P:septate junction assembly"/>
    <property type="evidence" value="ECO:0007669"/>
    <property type="project" value="InterPro"/>
</dbReference>
<keyword evidence="3" id="KW-1185">Reference proteome</keyword>
<keyword evidence="1" id="KW-1133">Transmembrane helix</keyword>
<dbReference type="InterPro" id="IPR038976">
    <property type="entry name" value="Ssk"/>
</dbReference>
<evidence type="ECO:0000256" key="1">
    <source>
        <dbReference type="SAM" id="Phobius"/>
    </source>
</evidence>
<feature type="transmembrane region" description="Helical" evidence="1">
    <location>
        <begin position="66"/>
        <end position="89"/>
    </location>
</feature>
<dbReference type="PANTHER" id="PTHR36692">
    <property type="entry name" value="PROTEIN SNAKESKIN"/>
    <property type="match status" value="1"/>
</dbReference>
<evidence type="ECO:0000313" key="3">
    <source>
        <dbReference type="Proteomes" id="UP001153954"/>
    </source>
</evidence>
<dbReference type="PANTHER" id="PTHR36692:SF2">
    <property type="entry name" value="GEO12064P1"/>
    <property type="match status" value="1"/>
</dbReference>
<comment type="caution">
    <text evidence="2">The sequence shown here is derived from an EMBL/GenBank/DDBJ whole genome shotgun (WGS) entry which is preliminary data.</text>
</comment>
<organism evidence="2 3">
    <name type="scientific">Euphydryas editha</name>
    <name type="common">Edith's checkerspot</name>
    <dbReference type="NCBI Taxonomy" id="104508"/>
    <lineage>
        <taxon>Eukaryota</taxon>
        <taxon>Metazoa</taxon>
        <taxon>Ecdysozoa</taxon>
        <taxon>Arthropoda</taxon>
        <taxon>Hexapoda</taxon>
        <taxon>Insecta</taxon>
        <taxon>Pterygota</taxon>
        <taxon>Neoptera</taxon>
        <taxon>Endopterygota</taxon>
        <taxon>Lepidoptera</taxon>
        <taxon>Glossata</taxon>
        <taxon>Ditrysia</taxon>
        <taxon>Papilionoidea</taxon>
        <taxon>Nymphalidae</taxon>
        <taxon>Nymphalinae</taxon>
        <taxon>Euphydryas</taxon>
    </lineage>
</organism>
<gene>
    <name evidence="2" type="ORF">EEDITHA_LOCUS20391</name>
</gene>
<feature type="transmembrane region" description="Helical" evidence="1">
    <location>
        <begin position="32"/>
        <end position="54"/>
    </location>
</feature>
<name>A0AAU9V924_EUPED</name>
<keyword evidence="1" id="KW-0472">Membrane</keyword>
<reference evidence="2" key="1">
    <citation type="submission" date="2022-03" db="EMBL/GenBank/DDBJ databases">
        <authorList>
            <person name="Tunstrom K."/>
        </authorList>
    </citation>
    <scope>NUCLEOTIDE SEQUENCE</scope>
</reference>
<proteinExistence type="predicted"/>
<keyword evidence="1" id="KW-0812">Transmembrane</keyword>
<feature type="transmembrane region" description="Helical" evidence="1">
    <location>
        <begin position="7"/>
        <end position="26"/>
    </location>
</feature>
<dbReference type="EMBL" id="CAKOGL010000029">
    <property type="protein sequence ID" value="CAH2106225.1"/>
    <property type="molecule type" value="Genomic_DNA"/>
</dbReference>
<dbReference type="GO" id="GO:0005886">
    <property type="term" value="C:plasma membrane"/>
    <property type="evidence" value="ECO:0007669"/>
    <property type="project" value="TreeGrafter"/>
</dbReference>
<protein>
    <recommendedName>
        <fullName evidence="4">MARVEL domain-containing protein</fullName>
    </recommendedName>
</protein>
<feature type="transmembrane region" description="Helical" evidence="1">
    <location>
        <begin position="101"/>
        <end position="126"/>
    </location>
</feature>
<evidence type="ECO:0000313" key="2">
    <source>
        <dbReference type="EMBL" id="CAH2106225.1"/>
    </source>
</evidence>
<accession>A0AAU9V924</accession>
<dbReference type="AlphaFoldDB" id="A0AAU9V924"/>
<dbReference type="Proteomes" id="UP001153954">
    <property type="component" value="Unassembled WGS sequence"/>
</dbReference>
<sequence length="143" mass="15390">MLIPTCVIKLFELMLAVACLTLHHYSYDLTDIPTLMLCSGTYVGYIIVLSGEIIGEAISAAADAYIDAWWSAAGAVLYGACGGFTLQWWRDVPDCLRRYHAQAAAICSLALAALLVLDALLAMCSAHGDQDSVRSKSTKRCSP</sequence>